<feature type="transmembrane region" description="Helical" evidence="5">
    <location>
        <begin position="282"/>
        <end position="305"/>
    </location>
</feature>
<dbReference type="PROSITE" id="PS50850">
    <property type="entry name" value="MFS"/>
    <property type="match status" value="1"/>
</dbReference>
<feature type="transmembrane region" description="Helical" evidence="5">
    <location>
        <begin position="240"/>
        <end position="261"/>
    </location>
</feature>
<feature type="transmembrane region" description="Helical" evidence="5">
    <location>
        <begin position="58"/>
        <end position="78"/>
    </location>
</feature>
<dbReference type="Pfam" id="PF07690">
    <property type="entry name" value="MFS_1"/>
    <property type="match status" value="1"/>
</dbReference>
<comment type="subcellular location">
    <subcellularLocation>
        <location evidence="1">Cell membrane</location>
        <topology evidence="1">Multi-pass membrane protein</topology>
    </subcellularLocation>
</comment>
<dbReference type="RefSeq" id="WP_275106902.1">
    <property type="nucleotide sequence ID" value="NZ_CP046173.1"/>
</dbReference>
<feature type="transmembrane region" description="Helical" evidence="5">
    <location>
        <begin position="348"/>
        <end position="371"/>
    </location>
</feature>
<dbReference type="Gene3D" id="1.20.1250.20">
    <property type="entry name" value="MFS general substrate transporter like domains"/>
    <property type="match status" value="1"/>
</dbReference>
<feature type="transmembrane region" description="Helical" evidence="5">
    <location>
        <begin position="458"/>
        <end position="480"/>
    </location>
</feature>
<dbReference type="PANTHER" id="PTHR42718:SF39">
    <property type="entry name" value="ACTINORHODIN TRANSPORTER-RELATED"/>
    <property type="match status" value="1"/>
</dbReference>
<reference evidence="7 8" key="1">
    <citation type="journal article" date="2019" name="ACS Chem. Biol.">
        <title>Identification and Mobilization of a Cryptic Antibiotic Biosynthesis Gene Locus from a Human-Pathogenic Nocardia Isolate.</title>
        <authorList>
            <person name="Herisse M."/>
            <person name="Ishida K."/>
            <person name="Porter J.L."/>
            <person name="Howden B."/>
            <person name="Hertweck C."/>
            <person name="Stinear T.P."/>
            <person name="Pidot S.J."/>
        </authorList>
    </citation>
    <scope>NUCLEOTIDE SEQUENCE [LARGE SCALE GENOMIC DNA]</scope>
    <source>
        <strain evidence="7 8">AUSMDU00012715</strain>
    </source>
</reference>
<dbReference type="PANTHER" id="PTHR42718">
    <property type="entry name" value="MAJOR FACILITATOR SUPERFAMILY MULTIDRUG TRANSPORTER MFSC"/>
    <property type="match status" value="1"/>
</dbReference>
<dbReference type="InterPro" id="IPR020846">
    <property type="entry name" value="MFS_dom"/>
</dbReference>
<dbReference type="PRINTS" id="PR01036">
    <property type="entry name" value="TCRTETB"/>
</dbReference>
<evidence type="ECO:0000256" key="5">
    <source>
        <dbReference type="SAM" id="Phobius"/>
    </source>
</evidence>
<dbReference type="SUPFAM" id="SSF103473">
    <property type="entry name" value="MFS general substrate transporter"/>
    <property type="match status" value="2"/>
</dbReference>
<evidence type="ECO:0000313" key="7">
    <source>
        <dbReference type="EMBL" id="QIS19965.1"/>
    </source>
</evidence>
<feature type="transmembrane region" description="Helical" evidence="5">
    <location>
        <begin position="414"/>
        <end position="438"/>
    </location>
</feature>
<keyword evidence="4 5" id="KW-0472">Membrane</keyword>
<keyword evidence="2 5" id="KW-0812">Transmembrane</keyword>
<evidence type="ECO:0000256" key="2">
    <source>
        <dbReference type="ARBA" id="ARBA00022692"/>
    </source>
</evidence>
<feature type="transmembrane region" description="Helical" evidence="5">
    <location>
        <begin position="90"/>
        <end position="109"/>
    </location>
</feature>
<evidence type="ECO:0000313" key="8">
    <source>
        <dbReference type="Proteomes" id="UP000500953"/>
    </source>
</evidence>
<dbReference type="CDD" id="cd17321">
    <property type="entry name" value="MFS_MMR_MDR_like"/>
    <property type="match status" value="1"/>
</dbReference>
<dbReference type="GO" id="GO:0005886">
    <property type="term" value="C:plasma membrane"/>
    <property type="evidence" value="ECO:0007669"/>
    <property type="project" value="UniProtKB-SubCell"/>
</dbReference>
<name>A0A6G9Z2Y4_9NOCA</name>
<feature type="transmembrane region" description="Helical" evidence="5">
    <location>
        <begin position="215"/>
        <end position="234"/>
    </location>
</feature>
<evidence type="ECO:0000259" key="6">
    <source>
        <dbReference type="PROSITE" id="PS50850"/>
    </source>
</evidence>
<proteinExistence type="predicted"/>
<dbReference type="GO" id="GO:0022857">
    <property type="term" value="F:transmembrane transporter activity"/>
    <property type="evidence" value="ECO:0007669"/>
    <property type="project" value="InterPro"/>
</dbReference>
<dbReference type="InterPro" id="IPR036259">
    <property type="entry name" value="MFS_trans_sf"/>
</dbReference>
<sequence>MSEPAVATGSATGDPTHDRRRWITLAVLLLGQFMGLLDVFIVNVAMPAIGHTLHASGASLQLVVGGYTIAYAMLLITGARLGDLYGRRRMYLVGAVVFTAASLVCGFAPTIYVLIIFRFIQGAGAAVMVPQIISVIQVQFTGRARATALSVYAVVLSTGQVIGVLLGGVLVSANLLGASWRPVFLINVPLGFCLTLLVPRYVPADTPRATRRLDITGLTIAVSSVFLIVLPLILGHEGRWPTWTFISIAVGLLLAVFFVLAERRVAARNGDPLLILDVLRSPGIASGITTLFCMTMTYGGLLFVFTLHLQSGLGNSALHTGLTYLPFSAATGLAAYYWRKLPDRMQNVISPIGMTMCAVGYFGIAVAMHGAANGNPLMWAALVVTGAGQGLVLSPVLAQALIRVPPAKAADASGILTTTLQLGQVVGVAVFGTVFLSAAQHAGSSLAAITPHSSASALFTTLAYGLAVLAVVGIVAASVLSSTVLRAKRLTADKEVTGRPGTR</sequence>
<dbReference type="Gene3D" id="1.20.1720.10">
    <property type="entry name" value="Multidrug resistance protein D"/>
    <property type="match status" value="1"/>
</dbReference>
<organism evidence="7 8">
    <name type="scientific">Nocardia terpenica</name>
    <dbReference type="NCBI Taxonomy" id="455432"/>
    <lineage>
        <taxon>Bacteria</taxon>
        <taxon>Bacillati</taxon>
        <taxon>Actinomycetota</taxon>
        <taxon>Actinomycetes</taxon>
        <taxon>Mycobacteriales</taxon>
        <taxon>Nocardiaceae</taxon>
        <taxon>Nocardia</taxon>
    </lineage>
</organism>
<keyword evidence="3 5" id="KW-1133">Transmembrane helix</keyword>
<protein>
    <submittedName>
        <fullName evidence="7">MFS transporter</fullName>
    </submittedName>
</protein>
<evidence type="ECO:0000256" key="4">
    <source>
        <dbReference type="ARBA" id="ARBA00023136"/>
    </source>
</evidence>
<evidence type="ECO:0000256" key="3">
    <source>
        <dbReference type="ARBA" id="ARBA00022989"/>
    </source>
</evidence>
<dbReference type="EMBL" id="CP046173">
    <property type="protein sequence ID" value="QIS19965.1"/>
    <property type="molecule type" value="Genomic_DNA"/>
</dbReference>
<gene>
    <name evidence="7" type="ORF">F6W96_18360</name>
</gene>
<accession>A0A6G9Z2Y4</accession>
<feature type="transmembrane region" description="Helical" evidence="5">
    <location>
        <begin position="22"/>
        <end position="46"/>
    </location>
</feature>
<feature type="transmembrane region" description="Helical" evidence="5">
    <location>
        <begin position="317"/>
        <end position="336"/>
    </location>
</feature>
<feature type="transmembrane region" description="Helical" evidence="5">
    <location>
        <begin position="148"/>
        <end position="171"/>
    </location>
</feature>
<feature type="transmembrane region" description="Helical" evidence="5">
    <location>
        <begin position="115"/>
        <end position="136"/>
    </location>
</feature>
<feature type="transmembrane region" description="Helical" evidence="5">
    <location>
        <begin position="377"/>
        <end position="402"/>
    </location>
</feature>
<dbReference type="Proteomes" id="UP000500953">
    <property type="component" value="Chromosome"/>
</dbReference>
<evidence type="ECO:0000256" key="1">
    <source>
        <dbReference type="ARBA" id="ARBA00004651"/>
    </source>
</evidence>
<feature type="transmembrane region" description="Helical" evidence="5">
    <location>
        <begin position="183"/>
        <end position="203"/>
    </location>
</feature>
<feature type="domain" description="Major facilitator superfamily (MFS) profile" evidence="6">
    <location>
        <begin position="24"/>
        <end position="490"/>
    </location>
</feature>
<dbReference type="AlphaFoldDB" id="A0A6G9Z2Y4"/>
<dbReference type="InterPro" id="IPR011701">
    <property type="entry name" value="MFS"/>
</dbReference>